<evidence type="ECO:0000313" key="1">
    <source>
        <dbReference type="EMBL" id="EAS41341.1"/>
    </source>
</evidence>
<protein>
    <submittedName>
        <fullName evidence="1">Uncharacterized protein</fullName>
    </submittedName>
</protein>
<dbReference type="AlphaFoldDB" id="Q1YYI1"/>
<comment type="caution">
    <text evidence="1">The sequence shown here is derived from an EMBL/GenBank/DDBJ whole genome shotgun (WGS) entry which is preliminary data.</text>
</comment>
<dbReference type="Proteomes" id="UP000003789">
    <property type="component" value="Unassembled WGS sequence"/>
</dbReference>
<gene>
    <name evidence="1" type="ORF">P3TCK_07454</name>
</gene>
<name>Q1YYI1_9GAMM</name>
<proteinExistence type="predicted"/>
<organism evidence="1 2">
    <name type="scientific">Photobacterium profundum 3TCK</name>
    <dbReference type="NCBI Taxonomy" id="314280"/>
    <lineage>
        <taxon>Bacteria</taxon>
        <taxon>Pseudomonadati</taxon>
        <taxon>Pseudomonadota</taxon>
        <taxon>Gammaproteobacteria</taxon>
        <taxon>Vibrionales</taxon>
        <taxon>Vibrionaceae</taxon>
        <taxon>Photobacterium</taxon>
    </lineage>
</organism>
<reference evidence="1 2" key="1">
    <citation type="submission" date="2006-03" db="EMBL/GenBank/DDBJ databases">
        <authorList>
            <person name="Bartlett D.H."/>
            <person name="Valle G."/>
            <person name="Lauro F.M."/>
            <person name="Vezzi A."/>
            <person name="Simonato F."/>
            <person name="Eloe E."/>
            <person name="Vitulo N."/>
            <person name="Stratton T.K."/>
            <person name="D'angelo M."/>
            <person name="Ferriera S."/>
            <person name="Johnson J."/>
            <person name="Kravitz S."/>
            <person name="Beeson K."/>
            <person name="Sutton G."/>
            <person name="Rogers Y."/>
            <person name="Friedman R."/>
            <person name="Frazier M."/>
            <person name="Venter J.C."/>
        </authorList>
    </citation>
    <scope>NUCLEOTIDE SEQUENCE [LARGE SCALE GENOMIC DNA]</scope>
    <source>
        <strain evidence="1 2">3TCK</strain>
    </source>
</reference>
<dbReference type="HOGENOM" id="CLU_171572_0_0_6"/>
<evidence type="ECO:0000313" key="2">
    <source>
        <dbReference type="Proteomes" id="UP000003789"/>
    </source>
</evidence>
<accession>Q1YYI1</accession>
<sequence length="91" mass="10722">MKYQFFTIPASDRKKFTFLDMSSSTFLVEKEKLLSQGFEVEDDAIYAENSNEAVEKFKSNYVYVLEEYNISTNPFYSLLLIFKWLKSKISS</sequence>
<dbReference type="EMBL" id="AAPH01000036">
    <property type="protein sequence ID" value="EAS41341.1"/>
    <property type="molecule type" value="Genomic_DNA"/>
</dbReference>